<comment type="caution">
    <text evidence="8">The sequence shown here is derived from an EMBL/GenBank/DDBJ whole genome shotgun (WGS) entry which is preliminary data.</text>
</comment>
<comment type="similarity">
    <text evidence="2">Belongs to the EamA transporter family.</text>
</comment>
<sequence>MSVSSPVLAPSRRWEPLALLLATGGLIGTLFPITKLAQSAGVAPLPWALSMMVGAGAILAALTRAKGAPLPLGGRYLRYYAVSGFLSMALSNVVIFLVMPRLGAGLTAVVYTLPPILTLLMATAIRIERPDRRRTVGIGIGLLGALMIVGPRGSLPSPDLAGWMLFAFLAPLSVAAGNVYRTRAWPPGAHPLALATGTMFGGAAWVALALLVSGGFGDLAGLALAPGLALLQILLTAFTYVLYFRLQVVAGPVYLSQIGYVATAVGLASGALAFGETYSPWVWGGAAVIVSGVLLVSAGRRRAG</sequence>
<dbReference type="OrthoDB" id="8688375at2"/>
<comment type="subcellular location">
    <subcellularLocation>
        <location evidence="1">Membrane</location>
        <topology evidence="1">Multi-pass membrane protein</topology>
    </subcellularLocation>
</comment>
<accession>A0A3S0WPV9</accession>
<evidence type="ECO:0000313" key="8">
    <source>
        <dbReference type="EMBL" id="RUQ75827.1"/>
    </source>
</evidence>
<evidence type="ECO:0000256" key="3">
    <source>
        <dbReference type="ARBA" id="ARBA00022692"/>
    </source>
</evidence>
<dbReference type="GO" id="GO:0016020">
    <property type="term" value="C:membrane"/>
    <property type="evidence" value="ECO:0007669"/>
    <property type="project" value="UniProtKB-SubCell"/>
</dbReference>
<dbReference type="RefSeq" id="WP_126994164.1">
    <property type="nucleotide sequence ID" value="NZ_CP173190.1"/>
</dbReference>
<evidence type="ECO:0000259" key="7">
    <source>
        <dbReference type="Pfam" id="PF00892"/>
    </source>
</evidence>
<protein>
    <submittedName>
        <fullName evidence="8">DMT family transporter</fullName>
    </submittedName>
</protein>
<keyword evidence="4 6" id="KW-1133">Transmembrane helix</keyword>
<reference evidence="8 9" key="1">
    <citation type="submission" date="2018-12" db="EMBL/GenBank/DDBJ databases">
        <authorList>
            <person name="Yang Y."/>
        </authorList>
    </citation>
    <scope>NUCLEOTIDE SEQUENCE [LARGE SCALE GENOMIC DNA]</scope>
    <source>
        <strain evidence="8 9">GSF71</strain>
    </source>
</reference>
<organism evidence="8 9">
    <name type="scientific">Azospirillum doebereinerae</name>
    <dbReference type="NCBI Taxonomy" id="92933"/>
    <lineage>
        <taxon>Bacteria</taxon>
        <taxon>Pseudomonadati</taxon>
        <taxon>Pseudomonadota</taxon>
        <taxon>Alphaproteobacteria</taxon>
        <taxon>Rhodospirillales</taxon>
        <taxon>Azospirillaceae</taxon>
        <taxon>Azospirillum</taxon>
    </lineage>
</organism>
<name>A0A3S0WPV9_9PROT</name>
<dbReference type="PANTHER" id="PTHR32322">
    <property type="entry name" value="INNER MEMBRANE TRANSPORTER"/>
    <property type="match status" value="1"/>
</dbReference>
<dbReference type="Pfam" id="PF00892">
    <property type="entry name" value="EamA"/>
    <property type="match status" value="1"/>
</dbReference>
<evidence type="ECO:0000256" key="1">
    <source>
        <dbReference type="ARBA" id="ARBA00004141"/>
    </source>
</evidence>
<evidence type="ECO:0000313" key="9">
    <source>
        <dbReference type="Proteomes" id="UP000280346"/>
    </source>
</evidence>
<dbReference type="SUPFAM" id="SSF103481">
    <property type="entry name" value="Multidrug resistance efflux transporter EmrE"/>
    <property type="match status" value="2"/>
</dbReference>
<evidence type="ECO:0000256" key="4">
    <source>
        <dbReference type="ARBA" id="ARBA00022989"/>
    </source>
</evidence>
<keyword evidence="3 6" id="KW-0812">Transmembrane</keyword>
<feature type="transmembrane region" description="Helical" evidence="6">
    <location>
        <begin position="281"/>
        <end position="299"/>
    </location>
</feature>
<dbReference type="InterPro" id="IPR000620">
    <property type="entry name" value="EamA_dom"/>
</dbReference>
<feature type="transmembrane region" description="Helical" evidence="6">
    <location>
        <begin position="77"/>
        <end position="98"/>
    </location>
</feature>
<feature type="transmembrane region" description="Helical" evidence="6">
    <location>
        <begin position="219"/>
        <end position="242"/>
    </location>
</feature>
<dbReference type="AlphaFoldDB" id="A0A3S0WPV9"/>
<feature type="domain" description="EamA" evidence="7">
    <location>
        <begin position="19"/>
        <end position="149"/>
    </location>
</feature>
<feature type="transmembrane region" description="Helical" evidence="6">
    <location>
        <begin position="254"/>
        <end position="275"/>
    </location>
</feature>
<feature type="transmembrane region" description="Helical" evidence="6">
    <location>
        <begin position="160"/>
        <end position="180"/>
    </location>
</feature>
<feature type="transmembrane region" description="Helical" evidence="6">
    <location>
        <begin position="16"/>
        <end position="33"/>
    </location>
</feature>
<dbReference type="PANTHER" id="PTHR32322:SF2">
    <property type="entry name" value="EAMA DOMAIN-CONTAINING PROTEIN"/>
    <property type="match status" value="1"/>
</dbReference>
<proteinExistence type="inferred from homology"/>
<keyword evidence="5 6" id="KW-0472">Membrane</keyword>
<feature type="transmembrane region" description="Helical" evidence="6">
    <location>
        <begin position="192"/>
        <end position="213"/>
    </location>
</feature>
<gene>
    <name evidence="8" type="ORF">EJ913_01565</name>
</gene>
<dbReference type="Proteomes" id="UP000280346">
    <property type="component" value="Unassembled WGS sequence"/>
</dbReference>
<evidence type="ECO:0000256" key="5">
    <source>
        <dbReference type="ARBA" id="ARBA00023136"/>
    </source>
</evidence>
<dbReference type="InterPro" id="IPR037185">
    <property type="entry name" value="EmrE-like"/>
</dbReference>
<dbReference type="EMBL" id="RZIJ01000001">
    <property type="protein sequence ID" value="RUQ75827.1"/>
    <property type="molecule type" value="Genomic_DNA"/>
</dbReference>
<feature type="transmembrane region" description="Helical" evidence="6">
    <location>
        <begin position="136"/>
        <end position="154"/>
    </location>
</feature>
<evidence type="ECO:0000256" key="6">
    <source>
        <dbReference type="SAM" id="Phobius"/>
    </source>
</evidence>
<keyword evidence="9" id="KW-1185">Reference proteome</keyword>
<feature type="transmembrane region" description="Helical" evidence="6">
    <location>
        <begin position="45"/>
        <end position="65"/>
    </location>
</feature>
<evidence type="ECO:0000256" key="2">
    <source>
        <dbReference type="ARBA" id="ARBA00007362"/>
    </source>
</evidence>
<dbReference type="InterPro" id="IPR050638">
    <property type="entry name" value="AA-Vitamin_Transporters"/>
</dbReference>
<feature type="transmembrane region" description="Helical" evidence="6">
    <location>
        <begin position="104"/>
        <end position="124"/>
    </location>
</feature>